<gene>
    <name evidence="2" type="ORF">TDUB1175_LOCUS24584</name>
</gene>
<feature type="signal peptide" evidence="1">
    <location>
        <begin position="1"/>
        <end position="20"/>
    </location>
</feature>
<evidence type="ECO:0000313" key="2">
    <source>
        <dbReference type="EMBL" id="CAD8326164.1"/>
    </source>
</evidence>
<dbReference type="AlphaFoldDB" id="A0A7R9ZIZ3"/>
<accession>A0A7R9ZIZ3</accession>
<organism evidence="2">
    <name type="scientific">Pseudictyota dubia</name>
    <dbReference type="NCBI Taxonomy" id="2749911"/>
    <lineage>
        <taxon>Eukaryota</taxon>
        <taxon>Sar</taxon>
        <taxon>Stramenopiles</taxon>
        <taxon>Ochrophyta</taxon>
        <taxon>Bacillariophyta</taxon>
        <taxon>Mediophyceae</taxon>
        <taxon>Biddulphiophycidae</taxon>
        <taxon>Eupodiscales</taxon>
        <taxon>Odontellaceae</taxon>
        <taxon>Pseudictyota</taxon>
    </lineage>
</organism>
<proteinExistence type="predicted"/>
<protein>
    <submittedName>
        <fullName evidence="2">Uncharacterized protein</fullName>
    </submittedName>
</protein>
<keyword evidence="1" id="KW-0732">Signal</keyword>
<evidence type="ECO:0000256" key="1">
    <source>
        <dbReference type="SAM" id="SignalP"/>
    </source>
</evidence>
<sequence>MKLLFAPSIFTALVLSAVRGQELRGTSRELTKRGRAGNLPTPHELHQYEQIKFQEEPLWKCRFEMGCVICKNPNPIGGQALLVEIKSQYKRADWNVPDDQSVREHCIMPQQEIAACTTSNIVIEPDTSFLPNGDRPSVSGNYLTCPEDPRY</sequence>
<feature type="chain" id="PRO_5031553879" evidence="1">
    <location>
        <begin position="21"/>
        <end position="151"/>
    </location>
</feature>
<reference evidence="2" key="1">
    <citation type="submission" date="2021-01" db="EMBL/GenBank/DDBJ databases">
        <authorList>
            <person name="Corre E."/>
            <person name="Pelletier E."/>
            <person name="Niang G."/>
            <person name="Scheremetjew M."/>
            <person name="Finn R."/>
            <person name="Kale V."/>
            <person name="Holt S."/>
            <person name="Cochrane G."/>
            <person name="Meng A."/>
            <person name="Brown T."/>
            <person name="Cohen L."/>
        </authorList>
    </citation>
    <scope>NUCLEOTIDE SEQUENCE</scope>
    <source>
        <strain evidence="2">CCMP147</strain>
    </source>
</reference>
<name>A0A7R9ZIZ3_9STRA</name>
<dbReference type="EMBL" id="HBED01048756">
    <property type="protein sequence ID" value="CAD8326164.1"/>
    <property type="molecule type" value="Transcribed_RNA"/>
</dbReference>